<evidence type="ECO:0000256" key="8">
    <source>
        <dbReference type="HAMAP-Rule" id="MF_00316"/>
    </source>
</evidence>
<dbReference type="GO" id="GO:0005737">
    <property type="term" value="C:cytoplasm"/>
    <property type="evidence" value="ECO:0007669"/>
    <property type="project" value="UniProtKB-SubCell"/>
</dbReference>
<evidence type="ECO:0000259" key="9">
    <source>
        <dbReference type="Pfam" id="PF12804"/>
    </source>
</evidence>
<evidence type="ECO:0000256" key="3">
    <source>
        <dbReference type="ARBA" id="ARBA00022723"/>
    </source>
</evidence>
<dbReference type="GO" id="GO:0046872">
    <property type="term" value="F:metal ion binding"/>
    <property type="evidence" value="ECO:0007669"/>
    <property type="project" value="UniProtKB-KW"/>
</dbReference>
<dbReference type="EC" id="2.7.7.77" evidence="8"/>
<dbReference type="SUPFAM" id="SSF53448">
    <property type="entry name" value="Nucleotide-diphospho-sugar transferases"/>
    <property type="match status" value="1"/>
</dbReference>
<feature type="binding site" evidence="8">
    <location>
        <begin position="9"/>
        <end position="11"/>
    </location>
    <ligand>
        <name>GTP</name>
        <dbReference type="ChEBI" id="CHEBI:37565"/>
    </ligand>
</feature>
<keyword evidence="2 8" id="KW-0808">Transferase</keyword>
<keyword evidence="11" id="KW-1185">Reference proteome</keyword>
<keyword evidence="4 8" id="KW-0547">Nucleotide-binding</keyword>
<evidence type="ECO:0000256" key="6">
    <source>
        <dbReference type="ARBA" id="ARBA00023134"/>
    </source>
</evidence>
<feature type="binding site" evidence="8">
    <location>
        <position position="95"/>
    </location>
    <ligand>
        <name>Mg(2+)</name>
        <dbReference type="ChEBI" id="CHEBI:18420"/>
    </ligand>
</feature>
<evidence type="ECO:0000256" key="7">
    <source>
        <dbReference type="ARBA" id="ARBA00023150"/>
    </source>
</evidence>
<keyword evidence="3 8" id="KW-0479">Metal-binding</keyword>
<evidence type="ECO:0000313" key="11">
    <source>
        <dbReference type="Proteomes" id="UP000473885"/>
    </source>
</evidence>
<comment type="caution">
    <text evidence="8">Lacks conserved residue(s) required for the propagation of feature annotation.</text>
</comment>
<evidence type="ECO:0000256" key="1">
    <source>
        <dbReference type="ARBA" id="ARBA00022490"/>
    </source>
</evidence>
<comment type="caution">
    <text evidence="10">The sequence shown here is derived from an EMBL/GenBank/DDBJ whole genome shotgun (WGS) entry which is preliminary data.</text>
</comment>
<dbReference type="GO" id="GO:0005525">
    <property type="term" value="F:GTP binding"/>
    <property type="evidence" value="ECO:0007669"/>
    <property type="project" value="UniProtKB-UniRule"/>
</dbReference>
<proteinExistence type="inferred from homology"/>
<dbReference type="InterPro" id="IPR025877">
    <property type="entry name" value="MobA-like_NTP_Trfase"/>
</dbReference>
<dbReference type="AlphaFoldDB" id="A0A6M0R9D6"/>
<evidence type="ECO:0000256" key="2">
    <source>
        <dbReference type="ARBA" id="ARBA00022679"/>
    </source>
</evidence>
<keyword evidence="6 8" id="KW-0342">GTP-binding</keyword>
<keyword evidence="5 8" id="KW-0460">Magnesium</keyword>
<name>A0A6M0R9D6_9CLOT</name>
<keyword evidence="10" id="KW-0548">Nucleotidyltransferase</keyword>
<dbReference type="Pfam" id="PF12804">
    <property type="entry name" value="NTP_transf_3"/>
    <property type="match status" value="1"/>
</dbReference>
<keyword evidence="7 8" id="KW-0501">Molybdenum cofactor biosynthesis</keyword>
<gene>
    <name evidence="8" type="primary">mobA</name>
    <name evidence="10" type="ORF">FDF74_06495</name>
</gene>
<evidence type="ECO:0000256" key="5">
    <source>
        <dbReference type="ARBA" id="ARBA00022842"/>
    </source>
</evidence>
<reference evidence="10 11" key="1">
    <citation type="submission" date="2019-04" db="EMBL/GenBank/DDBJ databases">
        <title>Genome sequencing of Clostridium botulinum Groups I-IV and Clostridium butyricum.</title>
        <authorList>
            <person name="Brunt J."/>
            <person name="Van Vliet A.H.M."/>
            <person name="Stringer S.C."/>
            <person name="Carter A.T."/>
            <person name="Peck M.W."/>
        </authorList>
    </citation>
    <scope>NUCLEOTIDE SEQUENCE [LARGE SCALE GENOMIC DNA]</scope>
    <source>
        <strain evidence="10 11">IFR 18/094</strain>
    </source>
</reference>
<evidence type="ECO:0000256" key="4">
    <source>
        <dbReference type="ARBA" id="ARBA00022741"/>
    </source>
</evidence>
<comment type="domain">
    <text evidence="8">The N-terminal domain determines nucleotide recognition and specific binding, while the C-terminal domain determines the specific binding to the target protein.</text>
</comment>
<dbReference type="EMBL" id="SXDP01000004">
    <property type="protein sequence ID" value="NEZ46862.1"/>
    <property type="molecule type" value="Genomic_DNA"/>
</dbReference>
<dbReference type="OrthoDB" id="9788394at2"/>
<organism evidence="10 11">
    <name type="scientific">Clostridium niameyense</name>
    <dbReference type="NCBI Taxonomy" id="1622073"/>
    <lineage>
        <taxon>Bacteria</taxon>
        <taxon>Bacillati</taxon>
        <taxon>Bacillota</taxon>
        <taxon>Clostridia</taxon>
        <taxon>Eubacteriales</taxon>
        <taxon>Clostridiaceae</taxon>
        <taxon>Clostridium</taxon>
    </lineage>
</organism>
<accession>A0A6M0R9D6</accession>
<dbReference type="PANTHER" id="PTHR19136">
    <property type="entry name" value="MOLYBDENUM COFACTOR GUANYLYLTRANSFERASE"/>
    <property type="match status" value="1"/>
</dbReference>
<keyword evidence="1 8" id="KW-0963">Cytoplasm</keyword>
<feature type="binding site" evidence="8">
    <location>
        <position position="22"/>
    </location>
    <ligand>
        <name>GTP</name>
        <dbReference type="ChEBI" id="CHEBI:37565"/>
    </ligand>
</feature>
<dbReference type="GO" id="GO:0006777">
    <property type="term" value="P:Mo-molybdopterin cofactor biosynthetic process"/>
    <property type="evidence" value="ECO:0007669"/>
    <property type="project" value="UniProtKB-KW"/>
</dbReference>
<feature type="binding site" evidence="8">
    <location>
        <position position="95"/>
    </location>
    <ligand>
        <name>GTP</name>
        <dbReference type="ChEBI" id="CHEBI:37565"/>
    </ligand>
</feature>
<dbReference type="RefSeq" id="WP_050607828.1">
    <property type="nucleotide sequence ID" value="NZ_CABKUB010000006.1"/>
</dbReference>
<dbReference type="HAMAP" id="MF_00316">
    <property type="entry name" value="MobA"/>
    <property type="match status" value="1"/>
</dbReference>
<comment type="catalytic activity">
    <reaction evidence="8">
        <text>Mo-molybdopterin + GTP + H(+) = Mo-molybdopterin guanine dinucleotide + diphosphate</text>
        <dbReference type="Rhea" id="RHEA:34243"/>
        <dbReference type="ChEBI" id="CHEBI:15378"/>
        <dbReference type="ChEBI" id="CHEBI:33019"/>
        <dbReference type="ChEBI" id="CHEBI:37565"/>
        <dbReference type="ChEBI" id="CHEBI:71302"/>
        <dbReference type="ChEBI" id="CHEBI:71310"/>
        <dbReference type="EC" id="2.7.7.77"/>
    </reaction>
</comment>
<evidence type="ECO:0000313" key="10">
    <source>
        <dbReference type="EMBL" id="NEZ46862.1"/>
    </source>
</evidence>
<feature type="binding site" evidence="8">
    <location>
        <position position="66"/>
    </location>
    <ligand>
        <name>GTP</name>
        <dbReference type="ChEBI" id="CHEBI:37565"/>
    </ligand>
</feature>
<dbReference type="PANTHER" id="PTHR19136:SF81">
    <property type="entry name" value="MOLYBDENUM COFACTOR GUANYLYLTRANSFERASE"/>
    <property type="match status" value="1"/>
</dbReference>
<dbReference type="InterPro" id="IPR013482">
    <property type="entry name" value="Molybde_CF_guanTrfase"/>
</dbReference>
<dbReference type="InterPro" id="IPR029044">
    <property type="entry name" value="Nucleotide-diphossugar_trans"/>
</dbReference>
<dbReference type="GO" id="GO:0061603">
    <property type="term" value="F:molybdenum cofactor guanylyltransferase activity"/>
    <property type="evidence" value="ECO:0007669"/>
    <property type="project" value="UniProtKB-EC"/>
</dbReference>
<protein>
    <recommendedName>
        <fullName evidence="8">Probable molybdenum cofactor guanylyltransferase</fullName>
        <shortName evidence="8">MoCo guanylyltransferase</shortName>
        <ecNumber evidence="8">2.7.7.77</ecNumber>
    </recommendedName>
    <alternativeName>
        <fullName evidence="8">GTP:molybdopterin guanylyltransferase</fullName>
    </alternativeName>
    <alternativeName>
        <fullName evidence="8">Mo-MPT guanylyltransferase</fullName>
    </alternativeName>
    <alternativeName>
        <fullName evidence="8">Molybdopterin guanylyltransferase</fullName>
    </alternativeName>
    <alternativeName>
        <fullName evidence="8">Molybdopterin-guanine dinucleotide synthase</fullName>
        <shortName evidence="8">MGD synthase</shortName>
    </alternativeName>
</protein>
<dbReference type="Proteomes" id="UP000473885">
    <property type="component" value="Unassembled WGS sequence"/>
</dbReference>
<comment type="subcellular location">
    <subcellularLocation>
        <location evidence="8">Cytoplasm</location>
    </subcellularLocation>
</comment>
<feature type="domain" description="MobA-like NTP transferase" evidence="9">
    <location>
        <begin position="6"/>
        <end position="150"/>
    </location>
</feature>
<dbReference type="Gene3D" id="3.90.550.10">
    <property type="entry name" value="Spore Coat Polysaccharide Biosynthesis Protein SpsA, Chain A"/>
    <property type="match status" value="1"/>
</dbReference>
<comment type="cofactor">
    <cofactor evidence="8">
        <name>Mg(2+)</name>
        <dbReference type="ChEBI" id="CHEBI:18420"/>
    </cofactor>
</comment>
<comment type="similarity">
    <text evidence="8">Belongs to the MobA family.</text>
</comment>
<sequence length="195" mass="22521">MIDKTAVILAGGKSSRMNFNDKSLLKIKDKRFIELIIEELKDYKEIVIVSNKKQDYKYLGVRIVEDILPNKGPLSGIHSALNNATYNECLCVACDMPMIKRDLVNYLGNFKSEYDALVPIVNKKLQPLCAIYKKNCLNKIESYLKNDIRKITLLYSSIKVHYINEKELTCCKNIKNQFKNINTPKDYKELIGNNY</sequence>
<comment type="function">
    <text evidence="8">Transfers a GMP moiety from GTP to Mo-molybdopterin (Mo-MPT) cofactor (Moco or molybdenum cofactor) to form Mo-molybdopterin guanine dinucleotide (Mo-MGD) cofactor.</text>
</comment>
<dbReference type="CDD" id="cd02503">
    <property type="entry name" value="MobA"/>
    <property type="match status" value="1"/>
</dbReference>